<evidence type="ECO:0000313" key="4">
    <source>
        <dbReference type="Proteomes" id="UP000199488"/>
    </source>
</evidence>
<feature type="chain" id="PRO_5011530005" description="LPXTG-motif cell wall anchor domain-containing protein" evidence="2">
    <location>
        <begin position="30"/>
        <end position="463"/>
    </location>
</feature>
<dbReference type="Proteomes" id="UP000199488">
    <property type="component" value="Unassembled WGS sequence"/>
</dbReference>
<dbReference type="EMBL" id="FNNC01000002">
    <property type="protein sequence ID" value="SDW37280.1"/>
    <property type="molecule type" value="Genomic_DNA"/>
</dbReference>
<sequence length="463" mass="49558">MYINWKRTAIALPLSAAVIIPAAPGVASADSHDGHDDMEMSEEMMASAATPAGDLRAQLDHYLSEHAYLAVTTMQKGADGADDFEESAAALEANTKDLSSTITSVYGEEAGTQFEEMWSEHIGYFVDYVEATGAEDEEAKQEALDNLGNYQTEFSEFLDSATEGGLEADAAAEGLGMHVDQLIGAFDSYVAGDYEEAYSMSSDAIEHMYGVSEGLSGAIAAQFPEEYDNTTPDTPAVDLRSDLNFLLSEHAALAVTTMQKGGAGAEDFGAAAGILNQNTQELSDTIASVYGEEAGEQFEEMWSEHIGYFVDYVEATGAEDEEAKQEALDNLGNYQTEFSEFLAGATEGELEAEGLSEGLGMHVDQLIGAFDSYTMEEYDSAYEDTREAYGHMFGVSEGLSGAIVAQYPENFEESSSDEAMPEEMPQTGLGGSEQNVSPWGIAAGSMALILAGIAVTKRRREEA</sequence>
<dbReference type="RefSeq" id="WP_245724024.1">
    <property type="nucleotide sequence ID" value="NZ_FNNC01000002.1"/>
</dbReference>
<evidence type="ECO:0000256" key="2">
    <source>
        <dbReference type="SAM" id="SignalP"/>
    </source>
</evidence>
<feature type="signal peptide" evidence="2">
    <location>
        <begin position="1"/>
        <end position="29"/>
    </location>
</feature>
<keyword evidence="4" id="KW-1185">Reference proteome</keyword>
<feature type="compositionally biased region" description="Acidic residues" evidence="1">
    <location>
        <begin position="411"/>
        <end position="421"/>
    </location>
</feature>
<evidence type="ECO:0008006" key="5">
    <source>
        <dbReference type="Google" id="ProtNLM"/>
    </source>
</evidence>
<name>A0A1H2T0F1_9BACI</name>
<protein>
    <recommendedName>
        <fullName evidence="5">LPXTG-motif cell wall anchor domain-containing protein</fullName>
    </recommendedName>
</protein>
<dbReference type="AlphaFoldDB" id="A0A1H2T0F1"/>
<feature type="region of interest" description="Disordered" evidence="1">
    <location>
        <begin position="411"/>
        <end position="430"/>
    </location>
</feature>
<evidence type="ECO:0000313" key="3">
    <source>
        <dbReference type="EMBL" id="SDW37280.1"/>
    </source>
</evidence>
<accession>A0A1H2T0F1</accession>
<organism evidence="3 4">
    <name type="scientific">Marinococcus luteus</name>
    <dbReference type="NCBI Taxonomy" id="1122204"/>
    <lineage>
        <taxon>Bacteria</taxon>
        <taxon>Bacillati</taxon>
        <taxon>Bacillota</taxon>
        <taxon>Bacilli</taxon>
        <taxon>Bacillales</taxon>
        <taxon>Bacillaceae</taxon>
        <taxon>Marinococcus</taxon>
    </lineage>
</organism>
<proteinExistence type="predicted"/>
<reference evidence="3 4" key="1">
    <citation type="submission" date="2016-10" db="EMBL/GenBank/DDBJ databases">
        <authorList>
            <person name="de Groot N.N."/>
        </authorList>
    </citation>
    <scope>NUCLEOTIDE SEQUENCE [LARGE SCALE GENOMIC DNA]</scope>
    <source>
        <strain evidence="3 4">DSM 23126</strain>
    </source>
</reference>
<gene>
    <name evidence="3" type="ORF">SAMN05421781_1181</name>
</gene>
<dbReference type="STRING" id="1122204.SAMN05421781_1181"/>
<keyword evidence="2" id="KW-0732">Signal</keyword>
<evidence type="ECO:0000256" key="1">
    <source>
        <dbReference type="SAM" id="MobiDB-lite"/>
    </source>
</evidence>